<evidence type="ECO:0000313" key="3">
    <source>
        <dbReference type="Proteomes" id="UP000077266"/>
    </source>
</evidence>
<proteinExistence type="predicted"/>
<reference evidence="2 3" key="1">
    <citation type="journal article" date="2016" name="Mol. Biol. Evol.">
        <title>Comparative Genomics of Early-Diverging Mushroom-Forming Fungi Provides Insights into the Origins of Lignocellulose Decay Capabilities.</title>
        <authorList>
            <person name="Nagy L.G."/>
            <person name="Riley R."/>
            <person name="Tritt A."/>
            <person name="Adam C."/>
            <person name="Daum C."/>
            <person name="Floudas D."/>
            <person name="Sun H."/>
            <person name="Yadav J.S."/>
            <person name="Pangilinan J."/>
            <person name="Larsson K.H."/>
            <person name="Matsuura K."/>
            <person name="Barry K."/>
            <person name="Labutti K."/>
            <person name="Kuo R."/>
            <person name="Ohm R.A."/>
            <person name="Bhattacharya S.S."/>
            <person name="Shirouzu T."/>
            <person name="Yoshinaga Y."/>
            <person name="Martin F.M."/>
            <person name="Grigoriev I.V."/>
            <person name="Hibbett D.S."/>
        </authorList>
    </citation>
    <scope>NUCLEOTIDE SEQUENCE [LARGE SCALE GENOMIC DNA]</scope>
    <source>
        <strain evidence="2 3">HHB12029</strain>
    </source>
</reference>
<dbReference type="AlphaFoldDB" id="A0A165MIC4"/>
<dbReference type="InParanoid" id="A0A165MIC4"/>
<dbReference type="Proteomes" id="UP000077266">
    <property type="component" value="Unassembled WGS sequence"/>
</dbReference>
<evidence type="ECO:0000256" key="1">
    <source>
        <dbReference type="SAM" id="MobiDB-lite"/>
    </source>
</evidence>
<accession>A0A165MIC4</accession>
<evidence type="ECO:0000313" key="2">
    <source>
        <dbReference type="EMBL" id="KZV99307.1"/>
    </source>
</evidence>
<feature type="compositionally biased region" description="Basic residues" evidence="1">
    <location>
        <begin position="20"/>
        <end position="30"/>
    </location>
</feature>
<keyword evidence="3" id="KW-1185">Reference proteome</keyword>
<dbReference type="EMBL" id="KV425911">
    <property type="protein sequence ID" value="KZV99307.1"/>
    <property type="molecule type" value="Genomic_DNA"/>
</dbReference>
<feature type="non-terminal residue" evidence="2">
    <location>
        <position position="1"/>
    </location>
</feature>
<gene>
    <name evidence="2" type="ORF">EXIGLDRAFT_831638</name>
</gene>
<feature type="region of interest" description="Disordered" evidence="1">
    <location>
        <begin position="1"/>
        <end position="61"/>
    </location>
</feature>
<name>A0A165MIC4_EXIGL</name>
<sequence length="240" mass="26953">RRPVRSSALRACRPGTPVRSARRQRPRNKSSTRVQLDTRSRRASVLPHASSAFQERERHPTELVYSPSALSGRQSRQDTCRRLRNHARQHIPGSLCSCVHPCRAYLAPSAPHCRPCTSGCALDARFQASHAGRVREHQRHRYALVGLAVVRTARVSGLRRAIPRLCQPTLPCVSETSGRSDAAVDAGIHQESTRTTTGRARHGLRTRDRHYYETLPRPRTHIPQFAQRHTGKLGPGSYCF</sequence>
<protein>
    <submittedName>
        <fullName evidence="2">Uncharacterized protein</fullName>
    </submittedName>
</protein>
<organism evidence="2 3">
    <name type="scientific">Exidia glandulosa HHB12029</name>
    <dbReference type="NCBI Taxonomy" id="1314781"/>
    <lineage>
        <taxon>Eukaryota</taxon>
        <taxon>Fungi</taxon>
        <taxon>Dikarya</taxon>
        <taxon>Basidiomycota</taxon>
        <taxon>Agaricomycotina</taxon>
        <taxon>Agaricomycetes</taxon>
        <taxon>Auriculariales</taxon>
        <taxon>Exidiaceae</taxon>
        <taxon>Exidia</taxon>
    </lineage>
</organism>